<keyword evidence="8" id="KW-0547">Nucleotide-binding</keyword>
<feature type="transmembrane region" description="Helical" evidence="5">
    <location>
        <begin position="162"/>
        <end position="184"/>
    </location>
</feature>
<accession>A0A7W8QP95</accession>
<dbReference type="PANTHER" id="PTHR43394">
    <property type="entry name" value="ATP-DEPENDENT PERMEASE MDL1, MITOCHONDRIAL"/>
    <property type="match status" value="1"/>
</dbReference>
<dbReference type="InterPro" id="IPR036640">
    <property type="entry name" value="ABC1_TM_sf"/>
</dbReference>
<feature type="transmembrane region" description="Helical" evidence="5">
    <location>
        <begin position="24"/>
        <end position="49"/>
    </location>
</feature>
<reference evidence="8 9" key="1">
    <citation type="submission" date="2020-08" db="EMBL/GenBank/DDBJ databases">
        <title>Sequencing the genomes of 1000 actinobacteria strains.</title>
        <authorList>
            <person name="Klenk H.-P."/>
        </authorList>
    </citation>
    <scope>NUCLEOTIDE SEQUENCE [LARGE SCALE GENOMIC DNA]</scope>
    <source>
        <strain evidence="8 9">DSM 44551</strain>
    </source>
</reference>
<proteinExistence type="predicted"/>
<evidence type="ECO:0000259" key="7">
    <source>
        <dbReference type="PROSITE" id="PS50929"/>
    </source>
</evidence>
<evidence type="ECO:0000256" key="4">
    <source>
        <dbReference type="ARBA" id="ARBA00023136"/>
    </source>
</evidence>
<dbReference type="InterPro" id="IPR011527">
    <property type="entry name" value="ABC1_TM_dom"/>
</dbReference>
<dbReference type="PROSITE" id="PS00211">
    <property type="entry name" value="ABC_TRANSPORTER_1"/>
    <property type="match status" value="1"/>
</dbReference>
<evidence type="ECO:0000256" key="5">
    <source>
        <dbReference type="SAM" id="Phobius"/>
    </source>
</evidence>
<feature type="domain" description="ABC transporter" evidence="6">
    <location>
        <begin position="340"/>
        <end position="565"/>
    </location>
</feature>
<dbReference type="PROSITE" id="PS50893">
    <property type="entry name" value="ABC_TRANSPORTER_2"/>
    <property type="match status" value="1"/>
</dbReference>
<gene>
    <name evidence="8" type="ORF">HDA36_004053</name>
</gene>
<comment type="caution">
    <text evidence="8">The sequence shown here is derived from an EMBL/GenBank/DDBJ whole genome shotgun (WGS) entry which is preliminary data.</text>
</comment>
<sequence>MSERQSAGGGRIMRRALVRNRGRLAIGIVGTSLHQTAEALVPVAIGVIIDRAVATGDGAALALSLAGLAALFTMLTLSWRYGARSLVAAIQKESHLLRVEASTRAIDPRRADTGLRSGELLSVATSDADKTARMLHFIPAAFATVVGLAVAAFSLLRIDTALGAGVLIAVPVLVAAVQLAGPLLSRRAAAQQAAVAGTAGLATDLIRGLPALRGIGAEENAAHRYRESSATALRSALRAAVPSGLYLGTTTMGGGLLLAGVAGFAGVAAIQGRITVGELVTIVGLAQFLTEPVRELGMYAMGFTVSRASADRLARVVDAPFRLEAAEAGGGAEPAEAPSDPDARVEFKDVRHATLDGLDLVLGPGEMLGVVCLEPADAQALFALLSGQVAAAEREGRAVVRPGLLAEPHDVDLFEGTLRSNVLAGVPGGEGDIEPALRASAADEVVRTVPGGLDEPVTDRGTTLSGGQRQRVGLARALAADPPVLALHDPTTAVDAVTEENIAEGLRALRHGPASDRSTIVLTSSPALLARADRVLVVAAGRVAAEGTHAELAAADADYARAVLR</sequence>
<dbReference type="Gene3D" id="3.40.50.300">
    <property type="entry name" value="P-loop containing nucleotide triphosphate hydrolases"/>
    <property type="match status" value="1"/>
</dbReference>
<feature type="transmembrane region" description="Helical" evidence="5">
    <location>
        <begin position="137"/>
        <end position="156"/>
    </location>
</feature>
<dbReference type="GO" id="GO:0005524">
    <property type="term" value="F:ATP binding"/>
    <property type="evidence" value="ECO:0007669"/>
    <property type="project" value="UniProtKB-KW"/>
</dbReference>
<dbReference type="GO" id="GO:0005886">
    <property type="term" value="C:plasma membrane"/>
    <property type="evidence" value="ECO:0007669"/>
    <property type="project" value="UniProtKB-SubCell"/>
</dbReference>
<dbReference type="InterPro" id="IPR039421">
    <property type="entry name" value="Type_1_exporter"/>
</dbReference>
<evidence type="ECO:0000313" key="8">
    <source>
        <dbReference type="EMBL" id="MBB5433969.1"/>
    </source>
</evidence>
<keyword evidence="3 5" id="KW-1133">Transmembrane helix</keyword>
<evidence type="ECO:0000256" key="3">
    <source>
        <dbReference type="ARBA" id="ARBA00022989"/>
    </source>
</evidence>
<dbReference type="InterPro" id="IPR017871">
    <property type="entry name" value="ABC_transporter-like_CS"/>
</dbReference>
<dbReference type="PANTHER" id="PTHR43394:SF1">
    <property type="entry name" value="ATP-BINDING CASSETTE SUB-FAMILY B MEMBER 10, MITOCHONDRIAL"/>
    <property type="match status" value="1"/>
</dbReference>
<keyword evidence="4 5" id="KW-0472">Membrane</keyword>
<dbReference type="Gene3D" id="1.20.1560.10">
    <property type="entry name" value="ABC transporter type 1, transmembrane domain"/>
    <property type="match status" value="1"/>
</dbReference>
<dbReference type="RefSeq" id="WP_184394191.1">
    <property type="nucleotide sequence ID" value="NZ_BAAAJD010000040.1"/>
</dbReference>
<dbReference type="PROSITE" id="PS50929">
    <property type="entry name" value="ABC_TM1F"/>
    <property type="match status" value="1"/>
</dbReference>
<evidence type="ECO:0000256" key="2">
    <source>
        <dbReference type="ARBA" id="ARBA00022692"/>
    </source>
</evidence>
<dbReference type="SUPFAM" id="SSF52540">
    <property type="entry name" value="P-loop containing nucleoside triphosphate hydrolases"/>
    <property type="match status" value="1"/>
</dbReference>
<feature type="transmembrane region" description="Helical" evidence="5">
    <location>
        <begin position="244"/>
        <end position="270"/>
    </location>
</feature>
<keyword evidence="8" id="KW-0067">ATP-binding</keyword>
<dbReference type="InterPro" id="IPR027417">
    <property type="entry name" value="P-loop_NTPase"/>
</dbReference>
<dbReference type="Proteomes" id="UP000572635">
    <property type="component" value="Unassembled WGS sequence"/>
</dbReference>
<dbReference type="Pfam" id="PF00005">
    <property type="entry name" value="ABC_tran"/>
    <property type="match status" value="1"/>
</dbReference>
<evidence type="ECO:0000259" key="6">
    <source>
        <dbReference type="PROSITE" id="PS50893"/>
    </source>
</evidence>
<comment type="subcellular location">
    <subcellularLocation>
        <location evidence="1">Cell membrane</location>
        <topology evidence="1">Multi-pass membrane protein</topology>
    </subcellularLocation>
</comment>
<dbReference type="GO" id="GO:0016887">
    <property type="term" value="F:ATP hydrolysis activity"/>
    <property type="evidence" value="ECO:0007669"/>
    <property type="project" value="InterPro"/>
</dbReference>
<keyword evidence="9" id="KW-1185">Reference proteome</keyword>
<name>A0A7W8QP95_9ACTN</name>
<dbReference type="SUPFAM" id="SSF90123">
    <property type="entry name" value="ABC transporter transmembrane region"/>
    <property type="match status" value="1"/>
</dbReference>
<evidence type="ECO:0000313" key="9">
    <source>
        <dbReference type="Proteomes" id="UP000572635"/>
    </source>
</evidence>
<feature type="domain" description="ABC transmembrane type-1" evidence="7">
    <location>
        <begin position="25"/>
        <end position="304"/>
    </location>
</feature>
<dbReference type="EMBL" id="JACHDB010000001">
    <property type="protein sequence ID" value="MBB5433969.1"/>
    <property type="molecule type" value="Genomic_DNA"/>
</dbReference>
<dbReference type="AlphaFoldDB" id="A0A7W8QP95"/>
<protein>
    <submittedName>
        <fullName evidence="8">Putative ABC transport system ATP-binding protein</fullName>
    </submittedName>
</protein>
<keyword evidence="2 5" id="KW-0812">Transmembrane</keyword>
<evidence type="ECO:0000256" key="1">
    <source>
        <dbReference type="ARBA" id="ARBA00004651"/>
    </source>
</evidence>
<feature type="transmembrane region" description="Helical" evidence="5">
    <location>
        <begin position="61"/>
        <end position="82"/>
    </location>
</feature>
<dbReference type="GO" id="GO:0015421">
    <property type="term" value="F:ABC-type oligopeptide transporter activity"/>
    <property type="evidence" value="ECO:0007669"/>
    <property type="project" value="TreeGrafter"/>
</dbReference>
<dbReference type="InterPro" id="IPR003439">
    <property type="entry name" value="ABC_transporter-like_ATP-bd"/>
</dbReference>
<dbReference type="Pfam" id="PF00664">
    <property type="entry name" value="ABC_membrane"/>
    <property type="match status" value="1"/>
</dbReference>
<organism evidence="8 9">
    <name type="scientific">Nocardiopsis composta</name>
    <dbReference type="NCBI Taxonomy" id="157465"/>
    <lineage>
        <taxon>Bacteria</taxon>
        <taxon>Bacillati</taxon>
        <taxon>Actinomycetota</taxon>
        <taxon>Actinomycetes</taxon>
        <taxon>Streptosporangiales</taxon>
        <taxon>Nocardiopsidaceae</taxon>
        <taxon>Nocardiopsis</taxon>
    </lineage>
</organism>